<evidence type="ECO:0000313" key="4">
    <source>
        <dbReference type="Proteomes" id="UP000516437"/>
    </source>
</evidence>
<dbReference type="Proteomes" id="UP000516437">
    <property type="component" value="Chromosome 7"/>
</dbReference>
<dbReference type="Pfam" id="PF00931">
    <property type="entry name" value="NB-ARC"/>
    <property type="match status" value="1"/>
</dbReference>
<reference evidence="3 4" key="1">
    <citation type="journal article" date="2019" name="Plant Biotechnol. J.">
        <title>The red bayberry genome and genetic basis of sex determination.</title>
        <authorList>
            <person name="Jia H.M."/>
            <person name="Jia H.J."/>
            <person name="Cai Q.L."/>
            <person name="Wang Y."/>
            <person name="Zhao H.B."/>
            <person name="Yang W.F."/>
            <person name="Wang G.Y."/>
            <person name="Li Y.H."/>
            <person name="Zhan D.L."/>
            <person name="Shen Y.T."/>
            <person name="Niu Q.F."/>
            <person name="Chang L."/>
            <person name="Qiu J."/>
            <person name="Zhao L."/>
            <person name="Xie H.B."/>
            <person name="Fu W.Y."/>
            <person name="Jin J."/>
            <person name="Li X.W."/>
            <person name="Jiao Y."/>
            <person name="Zhou C.C."/>
            <person name="Tu T."/>
            <person name="Chai C.Y."/>
            <person name="Gao J.L."/>
            <person name="Fan L.J."/>
            <person name="van de Weg E."/>
            <person name="Wang J.Y."/>
            <person name="Gao Z.S."/>
        </authorList>
    </citation>
    <scope>NUCLEOTIDE SEQUENCE [LARGE SCALE GENOMIC DNA]</scope>
    <source>
        <tissue evidence="3">Leaves</tissue>
    </source>
</reference>
<dbReference type="InterPro" id="IPR042197">
    <property type="entry name" value="Apaf_helical"/>
</dbReference>
<name>A0A6A1UZ01_9ROSI</name>
<dbReference type="PANTHER" id="PTHR36766">
    <property type="entry name" value="PLANT BROAD-SPECTRUM MILDEW RESISTANCE PROTEIN RPW8"/>
    <property type="match status" value="1"/>
</dbReference>
<dbReference type="InterPro" id="IPR027417">
    <property type="entry name" value="P-loop_NTPase"/>
</dbReference>
<keyword evidence="1" id="KW-0611">Plant defense</keyword>
<dbReference type="Gene3D" id="1.10.8.430">
    <property type="entry name" value="Helical domain of apoptotic protease-activating factors"/>
    <property type="match status" value="1"/>
</dbReference>
<dbReference type="Gene3D" id="3.40.50.300">
    <property type="entry name" value="P-loop containing nucleotide triphosphate hydrolases"/>
    <property type="match status" value="1"/>
</dbReference>
<sequence length="186" mass="20677">MSLPQKLCDAKSWVKIGLIRVSVLNSLQVELKAKLNGKKFLVILDDVWIENYHDWTILRAPSEAGAPGSGIVITTRNQGVSSMMGTIPAFHLQVLSDDVCLSIFTQHALGEKEFSAHPNLADIGVDIVKRCKGLRLVAKTFGGLLRIKMDRDEWEDVLNSKIWDISPEKSGIVPALMLSYHHLPSY</sequence>
<proteinExistence type="predicted"/>
<feature type="domain" description="NB-ARC" evidence="2">
    <location>
        <begin position="27"/>
        <end position="109"/>
    </location>
</feature>
<dbReference type="AlphaFoldDB" id="A0A6A1UZ01"/>
<comment type="caution">
    <text evidence="3">The sequence shown here is derived from an EMBL/GenBank/DDBJ whole genome shotgun (WGS) entry which is preliminary data.</text>
</comment>
<accession>A0A6A1UZ01</accession>
<keyword evidence="4" id="KW-1185">Reference proteome</keyword>
<gene>
    <name evidence="3" type="ORF">CJ030_MR7G012058</name>
</gene>
<evidence type="ECO:0000259" key="2">
    <source>
        <dbReference type="Pfam" id="PF00931"/>
    </source>
</evidence>
<dbReference type="OrthoDB" id="37484at2759"/>
<dbReference type="SUPFAM" id="SSF52540">
    <property type="entry name" value="P-loop containing nucleoside triphosphate hydrolases"/>
    <property type="match status" value="1"/>
</dbReference>
<protein>
    <submittedName>
        <fullName evidence="3">Putative disease resistance protein RGA1</fullName>
    </submittedName>
</protein>
<dbReference type="GO" id="GO:0006952">
    <property type="term" value="P:defense response"/>
    <property type="evidence" value="ECO:0007669"/>
    <property type="project" value="UniProtKB-KW"/>
</dbReference>
<dbReference type="GO" id="GO:0043531">
    <property type="term" value="F:ADP binding"/>
    <property type="evidence" value="ECO:0007669"/>
    <property type="project" value="InterPro"/>
</dbReference>
<evidence type="ECO:0000313" key="3">
    <source>
        <dbReference type="EMBL" id="KAB1205306.1"/>
    </source>
</evidence>
<organism evidence="3 4">
    <name type="scientific">Morella rubra</name>
    <name type="common">Chinese bayberry</name>
    <dbReference type="NCBI Taxonomy" id="262757"/>
    <lineage>
        <taxon>Eukaryota</taxon>
        <taxon>Viridiplantae</taxon>
        <taxon>Streptophyta</taxon>
        <taxon>Embryophyta</taxon>
        <taxon>Tracheophyta</taxon>
        <taxon>Spermatophyta</taxon>
        <taxon>Magnoliopsida</taxon>
        <taxon>eudicotyledons</taxon>
        <taxon>Gunneridae</taxon>
        <taxon>Pentapetalae</taxon>
        <taxon>rosids</taxon>
        <taxon>fabids</taxon>
        <taxon>Fagales</taxon>
        <taxon>Myricaceae</taxon>
        <taxon>Morella</taxon>
    </lineage>
</organism>
<evidence type="ECO:0000256" key="1">
    <source>
        <dbReference type="ARBA" id="ARBA00022821"/>
    </source>
</evidence>
<dbReference type="PANTHER" id="PTHR36766:SF51">
    <property type="entry name" value="DISEASE RESISTANCE RPP13-LIKE PROTEIN 1"/>
    <property type="match status" value="1"/>
</dbReference>
<dbReference type="EMBL" id="RXIC02000025">
    <property type="protein sequence ID" value="KAB1205306.1"/>
    <property type="molecule type" value="Genomic_DNA"/>
</dbReference>
<dbReference type="InterPro" id="IPR002182">
    <property type="entry name" value="NB-ARC"/>
</dbReference>
<dbReference type="PRINTS" id="PR00364">
    <property type="entry name" value="DISEASERSIST"/>
</dbReference>